<sequence length="59" mass="6797">MKKEYTRPVIEIICTDSQGALLIGSDNDHADAPPMDDIFDEDEEVDEYPGLKHKNYWID</sequence>
<keyword evidence="2" id="KW-1185">Reference proteome</keyword>
<dbReference type="GeneID" id="84575787"/>
<accession>C9LEE1</accession>
<organism evidence="1 2">
    <name type="scientific">Alloprevotella tannerae ATCC 51259</name>
    <dbReference type="NCBI Taxonomy" id="626522"/>
    <lineage>
        <taxon>Bacteria</taxon>
        <taxon>Pseudomonadati</taxon>
        <taxon>Bacteroidota</taxon>
        <taxon>Bacteroidia</taxon>
        <taxon>Bacteroidales</taxon>
        <taxon>Prevotellaceae</taxon>
        <taxon>Alloprevotella</taxon>
    </lineage>
</organism>
<dbReference type="RefSeq" id="WP_006254341.1">
    <property type="nucleotide sequence ID" value="NZ_GG700642.1"/>
</dbReference>
<comment type="caution">
    <text evidence="1">The sequence shown here is derived from an EMBL/GenBank/DDBJ whole genome shotgun (WGS) entry which is preliminary data.</text>
</comment>
<gene>
    <name evidence="1" type="ORF">GCWU000325_00567</name>
</gene>
<dbReference type="AlphaFoldDB" id="C9LEE1"/>
<dbReference type="Proteomes" id="UP000003460">
    <property type="component" value="Unassembled WGS sequence"/>
</dbReference>
<dbReference type="HOGENOM" id="CLU_2956866_0_0_10"/>
<protein>
    <submittedName>
        <fullName evidence="1">Uncharacterized protein</fullName>
    </submittedName>
</protein>
<proteinExistence type="predicted"/>
<dbReference type="OrthoDB" id="1086660at2"/>
<evidence type="ECO:0000313" key="2">
    <source>
        <dbReference type="Proteomes" id="UP000003460"/>
    </source>
</evidence>
<dbReference type="EMBL" id="ACIJ02000015">
    <property type="protein sequence ID" value="EEX72528.1"/>
    <property type="molecule type" value="Genomic_DNA"/>
</dbReference>
<name>C9LEE1_9BACT</name>
<evidence type="ECO:0000313" key="1">
    <source>
        <dbReference type="EMBL" id="EEX72528.1"/>
    </source>
</evidence>
<reference evidence="1" key="1">
    <citation type="submission" date="2009-09" db="EMBL/GenBank/DDBJ databases">
        <authorList>
            <person name="Weinstock G."/>
            <person name="Sodergren E."/>
            <person name="Clifton S."/>
            <person name="Fulton L."/>
            <person name="Fulton B."/>
            <person name="Courtney L."/>
            <person name="Fronick C."/>
            <person name="Harrison M."/>
            <person name="Strong C."/>
            <person name="Farmer C."/>
            <person name="Delahaunty K."/>
            <person name="Markovic C."/>
            <person name="Hall O."/>
            <person name="Minx P."/>
            <person name="Tomlinson C."/>
            <person name="Mitreva M."/>
            <person name="Nelson J."/>
            <person name="Hou S."/>
            <person name="Wollam A."/>
            <person name="Pepin K.H."/>
            <person name="Johnson M."/>
            <person name="Bhonagiri V."/>
            <person name="Nash W.E."/>
            <person name="Warren W."/>
            <person name="Chinwalla A."/>
            <person name="Mardis E.R."/>
            <person name="Wilson R.K."/>
        </authorList>
    </citation>
    <scope>NUCLEOTIDE SEQUENCE [LARGE SCALE GENOMIC DNA]</scope>
    <source>
        <strain evidence="1">ATCC 51259</strain>
    </source>
</reference>